<dbReference type="PANTHER" id="PTHR33664">
    <property type="entry name" value="RCG26366"/>
    <property type="match status" value="1"/>
</dbReference>
<reference evidence="3 4" key="1">
    <citation type="journal article" date="2024" name="Science">
        <title>Giant polyketide synthase enzymes in the biosynthesis of giant marine polyether toxins.</title>
        <authorList>
            <person name="Fallon T.R."/>
            <person name="Shende V.V."/>
            <person name="Wierzbicki I.H."/>
            <person name="Pendleton A.L."/>
            <person name="Watervoot N.F."/>
            <person name="Auber R.P."/>
            <person name="Gonzalez D.J."/>
            <person name="Wisecaver J.H."/>
            <person name="Moore B.S."/>
        </authorList>
    </citation>
    <scope>NUCLEOTIDE SEQUENCE [LARGE SCALE GENOMIC DNA]</scope>
    <source>
        <strain evidence="3 4">12B1</strain>
    </source>
</reference>
<evidence type="ECO:0000256" key="1">
    <source>
        <dbReference type="SAM" id="MobiDB-lite"/>
    </source>
</evidence>
<dbReference type="InterPro" id="IPR056498">
    <property type="entry name" value="DAAF9_N"/>
</dbReference>
<name>A0AB34IJ00_PRYPA</name>
<accession>A0AB34IJ00</accession>
<evidence type="ECO:0000259" key="2">
    <source>
        <dbReference type="Pfam" id="PF23281"/>
    </source>
</evidence>
<dbReference type="Proteomes" id="UP001515480">
    <property type="component" value="Unassembled WGS sequence"/>
</dbReference>
<keyword evidence="4" id="KW-1185">Reference proteome</keyword>
<sequence>MALPRRGLHRLRALQTLCVDHELDALLLIGGVDARYHPGSKRALGWLLNGQSGRDLFSSSGRVELDDVVLIVTPHGARVYAPPPVHDALAARLSRWGRLQTWSPPPPLLDDSEAVEQHKILSFIEMLDGLSRVGVPVATRGAADGARGGAAATVEAWPLVQAFALQEFEGITGGGFFTQRHVVKNVGEAVDELLLRVDEESLQWLVDSEGPRLRGCWAECEGAFDVVANSGNSLRRAETDLFEPALTYFAFGRLRGGGGGEDAPPPPLARTRLLLGGRSALCAGACESSAARPAEAGGCEPQPRHATLELCEPQGALYVGRAYFLGGGIRPPPTTAPPPPLPLVEEEEAAAPFHRRSHARAALAAAAAAAAEAASEDARVAHVDALQGVYGALWSCAHEAAVRKAGALRGDGEAVAAEVAAEVARCVAEGRVPVGAGWRPVVGASVAFVDLLGNPREGSEAEALARNGKLLVQLRLVLRKVVAGGEAAATAEAAAAAAAAAAAGGDPDGGLGGLLVAETCVADGRGGLCSLTDAVPPYGCWRAAGAEARPSPPTLRLPFASRPLPPRCSPSRLALAQPVLSPLISPPFFAAQFVFSRDLLAACQEASKALAAPDAAAGGGTVPLPRAPHPIIGGLLGALLVPQLTSCWLLSGVAAYPPSPCTLYACARGLVLEDRRAGCRVLFFDGAAAPRSLWVSEATAAADGADGLFLTFRLPAAALLALLGSQAFGVAAARAACAADAADAEVTLALLSAAEKRAFRREVAAVWRGSLAPREYALVDAPPAAAAALRRGGGAIGEALRVRAEVEMQAAVGRPIAPLDEVEPVQPAPAEGAREVRRVLPLGGARAAAARLTLRQHDLARARCTFASSHFVSHLTLVLADAADALVAYTSSSARWLPAPPGAAWCRDSGECDAAALAAALRHALASTSPGALPERIVLQTAGFVEAEPAVRAVLAACAAVPSASLRLAAAAACVDAPRAAASPPGLIEQLPAGLVQTVVVCHADEPPAEAYAALARRLAAVNPSASLARAPRRPRGAAAALADLLRLAPSAAPLPFDAEEQRAARAATSPGWRAPPAAPRGANAALGGAAALTLPPPPPLRLAEALAALRRVALHASGVLATPDGAVSLDWSAAAPRPPRPAAAAAPSALLVVARGVSARQLGEALLACRPQPQRAALLSRASLPAEELAALRARVLRERPLPEGVFYDGASFIDMDGERTNDHPELASAIEELLEERNASAAKHNQEIEHIFAAMQVEAEQYLALIDAGGKEGIQLD</sequence>
<evidence type="ECO:0000313" key="3">
    <source>
        <dbReference type="EMBL" id="KAL1499950.1"/>
    </source>
</evidence>
<feature type="region of interest" description="Disordered" evidence="1">
    <location>
        <begin position="1061"/>
        <end position="1081"/>
    </location>
</feature>
<protein>
    <recommendedName>
        <fullName evidence="2">DAAF9 N-terminal domain-containing protein</fullName>
    </recommendedName>
</protein>
<dbReference type="AlphaFoldDB" id="A0AB34IJ00"/>
<dbReference type="InterPro" id="IPR040342">
    <property type="entry name" value="DNAAF9"/>
</dbReference>
<dbReference type="PANTHER" id="PTHR33664:SF1">
    <property type="entry name" value="DYNEIN AXONEMAL ASSEMBLY FACTOR 9"/>
    <property type="match status" value="1"/>
</dbReference>
<dbReference type="Pfam" id="PF23281">
    <property type="entry name" value="DAAF9_N"/>
    <property type="match status" value="1"/>
</dbReference>
<evidence type="ECO:0000313" key="4">
    <source>
        <dbReference type="Proteomes" id="UP001515480"/>
    </source>
</evidence>
<organism evidence="3 4">
    <name type="scientific">Prymnesium parvum</name>
    <name type="common">Toxic golden alga</name>
    <dbReference type="NCBI Taxonomy" id="97485"/>
    <lineage>
        <taxon>Eukaryota</taxon>
        <taxon>Haptista</taxon>
        <taxon>Haptophyta</taxon>
        <taxon>Prymnesiophyceae</taxon>
        <taxon>Prymnesiales</taxon>
        <taxon>Prymnesiaceae</taxon>
        <taxon>Prymnesium</taxon>
    </lineage>
</organism>
<proteinExistence type="predicted"/>
<comment type="caution">
    <text evidence="3">The sequence shown here is derived from an EMBL/GenBank/DDBJ whole genome shotgun (WGS) entry which is preliminary data.</text>
</comment>
<dbReference type="EMBL" id="JBGBPQ010000024">
    <property type="protein sequence ID" value="KAL1499950.1"/>
    <property type="molecule type" value="Genomic_DNA"/>
</dbReference>
<gene>
    <name evidence="3" type="ORF">AB1Y20_012631</name>
</gene>
<feature type="domain" description="DAAF9 N-terminal" evidence="2">
    <location>
        <begin position="8"/>
        <end position="192"/>
    </location>
</feature>